<dbReference type="AlphaFoldDB" id="A0A5K3G0Q8"/>
<sequence>FKVPYDEGKALILCKQRHFVPGCLYIWTKNKQYDQILEHYILENDFESIMRTCEEYGDEAPFLWFEAFKYTVDKPELGDKLPAILSQLEARNLASPLVVLKFLSSVDAKKCHTFGSIKAHILRYLKSSKAEIDAKQAEMQRLREETLRNREVVRQSKTRVKIFQQQKCAVCSQALDPPSVHFLCDHSYHKSCFDTYSSEDQLCPECAP</sequence>
<dbReference type="GO" id="GO:0006886">
    <property type="term" value="P:intracellular protein transport"/>
    <property type="evidence" value="ECO:0007669"/>
    <property type="project" value="UniProtKB-UniRule"/>
</dbReference>
<keyword evidence="3" id="KW-0479">Metal-binding</keyword>
<dbReference type="PROSITE" id="PS50089">
    <property type="entry name" value="ZF_RING_2"/>
    <property type="match status" value="1"/>
</dbReference>
<evidence type="ECO:0000256" key="7">
    <source>
        <dbReference type="PROSITE-ProRule" id="PRU00175"/>
    </source>
</evidence>
<dbReference type="PANTHER" id="PTHR23323">
    <property type="entry name" value="VACUOLAR PROTEIN SORTING-ASSOCIATED PROTEIN"/>
    <property type="match status" value="1"/>
</dbReference>
<evidence type="ECO:0000256" key="8">
    <source>
        <dbReference type="PROSITE-ProRule" id="PRU01006"/>
    </source>
</evidence>
<reference evidence="10" key="1">
    <citation type="submission" date="2019-11" db="UniProtKB">
        <authorList>
            <consortium name="WormBaseParasite"/>
        </authorList>
    </citation>
    <scope>IDENTIFICATION</scope>
</reference>
<dbReference type="PANTHER" id="PTHR23323:SF24">
    <property type="entry name" value="VACUOLAR PROTEIN SORTING-ASSOCIATED PROTEIN 11 HOMOLOG"/>
    <property type="match status" value="1"/>
</dbReference>
<comment type="similarity">
    <text evidence="2">Belongs to the VPS11 family.</text>
</comment>
<evidence type="ECO:0000313" key="10">
    <source>
        <dbReference type="WBParaSite" id="MCU_011763-RA"/>
    </source>
</evidence>
<feature type="domain" description="RING-type" evidence="9">
    <location>
        <begin position="168"/>
        <end position="206"/>
    </location>
</feature>
<dbReference type="GO" id="GO:0048284">
    <property type="term" value="P:organelle fusion"/>
    <property type="evidence" value="ECO:0007669"/>
    <property type="project" value="TreeGrafter"/>
</dbReference>
<dbReference type="PROSITE" id="PS50236">
    <property type="entry name" value="CHCR"/>
    <property type="match status" value="1"/>
</dbReference>
<keyword evidence="6" id="KW-0472">Membrane</keyword>
<dbReference type="GO" id="GO:0031902">
    <property type="term" value="C:late endosome membrane"/>
    <property type="evidence" value="ECO:0007669"/>
    <property type="project" value="UniProtKB-SubCell"/>
</dbReference>
<evidence type="ECO:0000256" key="5">
    <source>
        <dbReference type="ARBA" id="ARBA00022833"/>
    </source>
</evidence>
<dbReference type="GO" id="GO:0007033">
    <property type="term" value="P:vacuole organization"/>
    <property type="evidence" value="ECO:0007669"/>
    <property type="project" value="TreeGrafter"/>
</dbReference>
<dbReference type="Pfam" id="PF13923">
    <property type="entry name" value="zf-C3HC4_2"/>
    <property type="match status" value="1"/>
</dbReference>
<dbReference type="CDD" id="cd16688">
    <property type="entry name" value="RING-H2_Vps11"/>
    <property type="match status" value="1"/>
</dbReference>
<keyword evidence="4 7" id="KW-0863">Zinc-finger</keyword>
<comment type="subcellular location">
    <subcellularLocation>
        <location evidence="1">Late endosome membrane</location>
        <topology evidence="1">Peripheral membrane protein</topology>
        <orientation evidence="1">Cytoplasmic side</orientation>
    </subcellularLocation>
</comment>
<evidence type="ECO:0000256" key="6">
    <source>
        <dbReference type="ARBA" id="ARBA00023136"/>
    </source>
</evidence>
<dbReference type="InterPro" id="IPR013083">
    <property type="entry name" value="Znf_RING/FYVE/PHD"/>
</dbReference>
<evidence type="ECO:0000256" key="3">
    <source>
        <dbReference type="ARBA" id="ARBA00022723"/>
    </source>
</evidence>
<dbReference type="GO" id="GO:0007032">
    <property type="term" value="P:endosome organization"/>
    <property type="evidence" value="ECO:0007669"/>
    <property type="project" value="TreeGrafter"/>
</dbReference>
<evidence type="ECO:0000256" key="1">
    <source>
        <dbReference type="ARBA" id="ARBA00004492"/>
    </source>
</evidence>
<dbReference type="Pfam" id="PF23356">
    <property type="entry name" value="TPR_PEP5_VPS11"/>
    <property type="match status" value="1"/>
</dbReference>
<dbReference type="SUPFAM" id="SSF57850">
    <property type="entry name" value="RING/U-box"/>
    <property type="match status" value="1"/>
</dbReference>
<dbReference type="GO" id="GO:0030897">
    <property type="term" value="C:HOPS complex"/>
    <property type="evidence" value="ECO:0007669"/>
    <property type="project" value="TreeGrafter"/>
</dbReference>
<dbReference type="InterPro" id="IPR001841">
    <property type="entry name" value="Znf_RING"/>
</dbReference>
<evidence type="ECO:0000256" key="4">
    <source>
        <dbReference type="ARBA" id="ARBA00022771"/>
    </source>
</evidence>
<accession>A0A5K3G0Q8</accession>
<dbReference type="GO" id="GO:0008270">
    <property type="term" value="F:zinc ion binding"/>
    <property type="evidence" value="ECO:0007669"/>
    <property type="project" value="UniProtKB-KW"/>
</dbReference>
<keyword evidence="5" id="KW-0862">Zinc</keyword>
<evidence type="ECO:0000256" key="2">
    <source>
        <dbReference type="ARBA" id="ARBA00007070"/>
    </source>
</evidence>
<protein>
    <submittedName>
        <fullName evidence="10">RING-type domain-containing protein</fullName>
    </submittedName>
</protein>
<feature type="repeat" description="CHCR" evidence="8">
    <location>
        <begin position="1"/>
        <end position="80"/>
    </location>
</feature>
<dbReference type="GO" id="GO:0006904">
    <property type="term" value="P:vesicle docking involved in exocytosis"/>
    <property type="evidence" value="ECO:0007669"/>
    <property type="project" value="TreeGrafter"/>
</dbReference>
<proteinExistence type="inferred from homology"/>
<dbReference type="InterPro" id="IPR000547">
    <property type="entry name" value="Clathrin_H-chain/VPS_repeat"/>
</dbReference>
<dbReference type="Gene3D" id="3.30.40.10">
    <property type="entry name" value="Zinc/RING finger domain, C3HC4 (zinc finger)"/>
    <property type="match status" value="1"/>
</dbReference>
<dbReference type="GO" id="GO:0030674">
    <property type="term" value="F:protein-macromolecule adaptor activity"/>
    <property type="evidence" value="ECO:0007669"/>
    <property type="project" value="TreeGrafter"/>
</dbReference>
<evidence type="ECO:0000259" key="9">
    <source>
        <dbReference type="PROSITE" id="PS50089"/>
    </source>
</evidence>
<dbReference type="WBParaSite" id="MCU_011763-RA">
    <property type="protein sequence ID" value="MCU_011763-RA"/>
    <property type="gene ID" value="MCU_011763"/>
</dbReference>
<organism evidence="10">
    <name type="scientific">Mesocestoides corti</name>
    <name type="common">Flatworm</name>
    <dbReference type="NCBI Taxonomy" id="53468"/>
    <lineage>
        <taxon>Eukaryota</taxon>
        <taxon>Metazoa</taxon>
        <taxon>Spiralia</taxon>
        <taxon>Lophotrochozoa</taxon>
        <taxon>Platyhelminthes</taxon>
        <taxon>Cestoda</taxon>
        <taxon>Eucestoda</taxon>
        <taxon>Cyclophyllidea</taxon>
        <taxon>Mesocestoididae</taxon>
        <taxon>Mesocestoides</taxon>
    </lineage>
</organism>
<dbReference type="InterPro" id="IPR057308">
    <property type="entry name" value="CHCR_PEP5_VPS11"/>
</dbReference>
<dbReference type="SMART" id="SM00184">
    <property type="entry name" value="RING"/>
    <property type="match status" value="1"/>
</dbReference>
<name>A0A5K3G0Q8_MESCO</name>